<feature type="coiled-coil region" evidence="2">
    <location>
        <begin position="147"/>
        <end position="174"/>
    </location>
</feature>
<keyword evidence="4" id="KW-1185">Reference proteome</keyword>
<keyword evidence="2" id="KW-0175">Coiled coil</keyword>
<name>A0A4R3MN04_9FIRM</name>
<dbReference type="SUPFAM" id="SSF46565">
    <property type="entry name" value="Chaperone J-domain"/>
    <property type="match status" value="1"/>
</dbReference>
<dbReference type="InterPro" id="IPR036869">
    <property type="entry name" value="J_dom_sf"/>
</dbReference>
<dbReference type="InterPro" id="IPR021451">
    <property type="entry name" value="DUF3102"/>
</dbReference>
<dbReference type="RefSeq" id="WP_132250721.1">
    <property type="nucleotide sequence ID" value="NZ_SMAL01000002.1"/>
</dbReference>
<evidence type="ECO:0000256" key="1">
    <source>
        <dbReference type="ARBA" id="ARBA00022705"/>
    </source>
</evidence>
<comment type="caution">
    <text evidence="3">The sequence shown here is derived from an EMBL/GenBank/DDBJ whole genome shotgun (WGS) entry which is preliminary data.</text>
</comment>
<dbReference type="GO" id="GO:0006260">
    <property type="term" value="P:DNA replication"/>
    <property type="evidence" value="ECO:0007669"/>
    <property type="project" value="UniProtKB-KW"/>
</dbReference>
<proteinExistence type="predicted"/>
<dbReference type="EMBL" id="SMAL01000002">
    <property type="protein sequence ID" value="TCT16373.1"/>
    <property type="molecule type" value="Genomic_DNA"/>
</dbReference>
<sequence length="345" mass="40936">MNYGDFSTELIENDNPELLKIEKEILYQKQQTVKSILEIGKNLIAAKQIVEHGEWTKWLTNKVDFSDRTAQKFIKCYKEFSQKPNLISDLNQTKIFALLDIKKEKRENFIENNDVKNLKTNQLKQKIRDFNKGIKNINDALNENVVADMDLEQIEEIEKEVIEQKQKLGQAEKVLIVNKYKKHLEYGADFTIETEEVLENFGQVFEFDLKYNFFLVRNNKRVLVFKNISCASISIFSMESNYFGEYRFNKMELEQEIKEALVLKIIEIQRICEQRRDALRKDSINKWTKDQFEELSTPKVTEQQQELKQTLKKFYRTLVKSYHPDNGGTDVEMTILNQLKEQWNV</sequence>
<dbReference type="Pfam" id="PF11300">
    <property type="entry name" value="DUF3102"/>
    <property type="match status" value="1"/>
</dbReference>
<evidence type="ECO:0000256" key="2">
    <source>
        <dbReference type="SAM" id="Coils"/>
    </source>
</evidence>
<evidence type="ECO:0000313" key="3">
    <source>
        <dbReference type="EMBL" id="TCT16373.1"/>
    </source>
</evidence>
<dbReference type="AlphaFoldDB" id="A0A4R3MN04"/>
<gene>
    <name evidence="3" type="ORF">EDC18_102392</name>
</gene>
<evidence type="ECO:0000313" key="4">
    <source>
        <dbReference type="Proteomes" id="UP000294902"/>
    </source>
</evidence>
<dbReference type="Proteomes" id="UP000294902">
    <property type="component" value="Unassembled WGS sequence"/>
</dbReference>
<protein>
    <submittedName>
        <fullName evidence="3">DUF3102 family protein</fullName>
    </submittedName>
</protein>
<keyword evidence="1" id="KW-0235">DNA replication</keyword>
<dbReference type="Gene3D" id="1.10.287.110">
    <property type="entry name" value="DnaJ domain"/>
    <property type="match status" value="1"/>
</dbReference>
<dbReference type="OrthoDB" id="1690026at2"/>
<organism evidence="3 4">
    <name type="scientific">Natranaerovirga pectinivora</name>
    <dbReference type="NCBI Taxonomy" id="682400"/>
    <lineage>
        <taxon>Bacteria</taxon>
        <taxon>Bacillati</taxon>
        <taxon>Bacillota</taxon>
        <taxon>Clostridia</taxon>
        <taxon>Lachnospirales</taxon>
        <taxon>Natranaerovirgaceae</taxon>
        <taxon>Natranaerovirga</taxon>
    </lineage>
</organism>
<reference evidence="3 4" key="1">
    <citation type="submission" date="2019-03" db="EMBL/GenBank/DDBJ databases">
        <title>Genomic Encyclopedia of Type Strains, Phase IV (KMG-IV): sequencing the most valuable type-strain genomes for metagenomic binning, comparative biology and taxonomic classification.</title>
        <authorList>
            <person name="Goeker M."/>
        </authorList>
    </citation>
    <scope>NUCLEOTIDE SEQUENCE [LARGE SCALE GENOMIC DNA]</scope>
    <source>
        <strain evidence="3 4">DSM 24629</strain>
    </source>
</reference>
<accession>A0A4R3MN04</accession>